<protein>
    <submittedName>
        <fullName evidence="1">Uncharacterized protein</fullName>
    </submittedName>
</protein>
<evidence type="ECO:0000313" key="1">
    <source>
        <dbReference type="EMBL" id="AQL04948.1"/>
    </source>
</evidence>
<dbReference type="EMBL" id="CM000785">
    <property type="protein sequence ID" value="AQL04948.1"/>
    <property type="molecule type" value="Genomic_DNA"/>
</dbReference>
<organism evidence="1">
    <name type="scientific">Zea mays</name>
    <name type="common">Maize</name>
    <dbReference type="NCBI Taxonomy" id="4577"/>
    <lineage>
        <taxon>Eukaryota</taxon>
        <taxon>Viridiplantae</taxon>
        <taxon>Streptophyta</taxon>
        <taxon>Embryophyta</taxon>
        <taxon>Tracheophyta</taxon>
        <taxon>Spermatophyta</taxon>
        <taxon>Magnoliopsida</taxon>
        <taxon>Liliopsida</taxon>
        <taxon>Poales</taxon>
        <taxon>Poaceae</taxon>
        <taxon>PACMAD clade</taxon>
        <taxon>Panicoideae</taxon>
        <taxon>Andropogonodae</taxon>
        <taxon>Andropogoneae</taxon>
        <taxon>Tripsacinae</taxon>
        <taxon>Zea</taxon>
    </lineage>
</organism>
<name>A0A1D6P4S1_MAIZE</name>
<sequence length="26" mass="2992">MHISGILTSNYCRFTLLVALLMLPQR</sequence>
<dbReference type="AlphaFoldDB" id="A0A1D6P4S1"/>
<accession>A0A1D6P4S1</accession>
<dbReference type="InParanoid" id="A0A1D6P4S1"/>
<proteinExistence type="predicted"/>
<gene>
    <name evidence="1" type="ORF">ZEAMMB73_Zm00001d046730</name>
</gene>
<reference evidence="1" key="1">
    <citation type="submission" date="2015-12" db="EMBL/GenBank/DDBJ databases">
        <title>Update maize B73 reference genome by single molecule sequencing technologies.</title>
        <authorList>
            <consortium name="Maize Genome Sequencing Project"/>
            <person name="Ware D."/>
        </authorList>
    </citation>
    <scope>NUCLEOTIDE SEQUENCE</scope>
    <source>
        <tissue evidence="1">Seedling</tissue>
    </source>
</reference>